<evidence type="ECO:0000256" key="1">
    <source>
        <dbReference type="SAM" id="SignalP"/>
    </source>
</evidence>
<dbReference type="OrthoDB" id="7391097at2"/>
<evidence type="ECO:0008006" key="4">
    <source>
        <dbReference type="Google" id="ProtNLM"/>
    </source>
</evidence>
<sequence length="179" mass="20190">MKNLRFILTLIAINFANLTLAIATAADSQMALAELKNYQVNNAKMMSSGLPDRNQFAALKASGVTKVIDLIPGDRSEEQTLTTDLGLVYVNIPVIWENPTLADFEQYVAAMQDDRGSEGITLTHCKLNWRGSVFTYLYRVTQLNESDETAKRDLLAIWQPDETWQAFIDDVKKHYTLLD</sequence>
<organism evidence="2 3">
    <name type="scientific">Thalassotalea mangrovi</name>
    <dbReference type="NCBI Taxonomy" id="2572245"/>
    <lineage>
        <taxon>Bacteria</taxon>
        <taxon>Pseudomonadati</taxon>
        <taxon>Pseudomonadota</taxon>
        <taxon>Gammaproteobacteria</taxon>
        <taxon>Alteromonadales</taxon>
        <taxon>Colwelliaceae</taxon>
        <taxon>Thalassotalea</taxon>
    </lineage>
</organism>
<dbReference type="Gene3D" id="3.90.190.10">
    <property type="entry name" value="Protein tyrosine phosphatase superfamily"/>
    <property type="match status" value="1"/>
</dbReference>
<dbReference type="SUPFAM" id="SSF52799">
    <property type="entry name" value="(Phosphotyrosine protein) phosphatases II"/>
    <property type="match status" value="1"/>
</dbReference>
<feature type="chain" id="PRO_5020247789" description="Phosphatase" evidence="1">
    <location>
        <begin position="26"/>
        <end position="179"/>
    </location>
</feature>
<dbReference type="EMBL" id="SWDB01000011">
    <property type="protein sequence ID" value="TKB45922.1"/>
    <property type="molecule type" value="Genomic_DNA"/>
</dbReference>
<dbReference type="CDD" id="cd14503">
    <property type="entry name" value="PTP-bact"/>
    <property type="match status" value="1"/>
</dbReference>
<keyword evidence="1" id="KW-0732">Signal</keyword>
<reference evidence="2 3" key="1">
    <citation type="submission" date="2019-04" db="EMBL/GenBank/DDBJ databases">
        <title>Thalassotalea guangxiensis sp. nov., isolated from sediment of the coastal wetland.</title>
        <authorList>
            <person name="Zheng S."/>
            <person name="Zhang D."/>
        </authorList>
    </citation>
    <scope>NUCLEOTIDE SEQUENCE [LARGE SCALE GENOMIC DNA]</scope>
    <source>
        <strain evidence="2 3">ZS-4</strain>
    </source>
</reference>
<dbReference type="RefSeq" id="WP_136735317.1">
    <property type="nucleotide sequence ID" value="NZ_SWDB01000011.1"/>
</dbReference>
<evidence type="ECO:0000313" key="2">
    <source>
        <dbReference type="EMBL" id="TKB45922.1"/>
    </source>
</evidence>
<proteinExistence type="predicted"/>
<accession>A0A4U1B5Z7</accession>
<dbReference type="Proteomes" id="UP000307999">
    <property type="component" value="Unassembled WGS sequence"/>
</dbReference>
<keyword evidence="3" id="KW-1185">Reference proteome</keyword>
<dbReference type="AlphaFoldDB" id="A0A4U1B5Z7"/>
<feature type="signal peptide" evidence="1">
    <location>
        <begin position="1"/>
        <end position="25"/>
    </location>
</feature>
<evidence type="ECO:0000313" key="3">
    <source>
        <dbReference type="Proteomes" id="UP000307999"/>
    </source>
</evidence>
<comment type="caution">
    <text evidence="2">The sequence shown here is derived from an EMBL/GenBank/DDBJ whole genome shotgun (WGS) entry which is preliminary data.</text>
</comment>
<protein>
    <recommendedName>
        <fullName evidence="4">Phosphatase</fullName>
    </recommendedName>
</protein>
<name>A0A4U1B5Z7_9GAMM</name>
<gene>
    <name evidence="2" type="ORF">E8M12_06655</name>
</gene>
<dbReference type="InterPro" id="IPR029021">
    <property type="entry name" value="Prot-tyrosine_phosphatase-like"/>
</dbReference>